<dbReference type="PRINTS" id="PR00377">
    <property type="entry name" value="IMPHPHTASES"/>
</dbReference>
<keyword evidence="5" id="KW-0378">Hydrolase</keyword>
<comment type="catalytic activity">
    <reaction evidence="1 5">
        <text>a myo-inositol phosphate + H2O = myo-inositol + phosphate</text>
        <dbReference type="Rhea" id="RHEA:24056"/>
        <dbReference type="ChEBI" id="CHEBI:15377"/>
        <dbReference type="ChEBI" id="CHEBI:17268"/>
        <dbReference type="ChEBI" id="CHEBI:43474"/>
        <dbReference type="ChEBI" id="CHEBI:84139"/>
        <dbReference type="EC" id="3.1.3.25"/>
    </reaction>
</comment>
<evidence type="ECO:0000256" key="5">
    <source>
        <dbReference type="RuleBase" id="RU364068"/>
    </source>
</evidence>
<evidence type="ECO:0000313" key="7">
    <source>
        <dbReference type="EMBL" id="EJK45427.1"/>
    </source>
</evidence>
<dbReference type="GO" id="GO:0007165">
    <property type="term" value="P:signal transduction"/>
    <property type="evidence" value="ECO:0007669"/>
    <property type="project" value="TreeGrafter"/>
</dbReference>
<dbReference type="CDD" id="cd01639">
    <property type="entry name" value="IMPase"/>
    <property type="match status" value="1"/>
</dbReference>
<dbReference type="PANTHER" id="PTHR20854">
    <property type="entry name" value="INOSITOL MONOPHOSPHATASE"/>
    <property type="match status" value="1"/>
</dbReference>
<protein>
    <recommendedName>
        <fullName evidence="5">Inositol-1-monophosphatase</fullName>
        <ecNumber evidence="5">3.1.3.25</ecNumber>
    </recommendedName>
</protein>
<dbReference type="Proteomes" id="UP000266841">
    <property type="component" value="Unassembled WGS sequence"/>
</dbReference>
<proteinExistence type="inferred from homology"/>
<evidence type="ECO:0000256" key="4">
    <source>
        <dbReference type="PIRSR" id="PIRSR600760-2"/>
    </source>
</evidence>
<dbReference type="EMBL" id="AGNL01048526">
    <property type="protein sequence ID" value="EJK45427.1"/>
    <property type="molecule type" value="Genomic_DNA"/>
</dbReference>
<keyword evidence="6" id="KW-0732">Signal</keyword>
<dbReference type="EC" id="3.1.3.25" evidence="5"/>
<feature type="signal peptide" evidence="6">
    <location>
        <begin position="1"/>
        <end position="23"/>
    </location>
</feature>
<comment type="cofactor">
    <cofactor evidence="2 4 5">
        <name>Mg(2+)</name>
        <dbReference type="ChEBI" id="CHEBI:18420"/>
    </cofactor>
</comment>
<dbReference type="InterPro" id="IPR033942">
    <property type="entry name" value="IMPase"/>
</dbReference>
<dbReference type="Gene3D" id="3.40.190.80">
    <property type="match status" value="1"/>
</dbReference>
<comment type="caution">
    <text evidence="7">The sequence shown here is derived from an EMBL/GenBank/DDBJ whole genome shotgun (WGS) entry which is preliminary data.</text>
</comment>
<evidence type="ECO:0000256" key="2">
    <source>
        <dbReference type="ARBA" id="ARBA00001946"/>
    </source>
</evidence>
<dbReference type="Pfam" id="PF00459">
    <property type="entry name" value="Inositol_P"/>
    <property type="match status" value="1"/>
</dbReference>
<evidence type="ECO:0000313" key="8">
    <source>
        <dbReference type="Proteomes" id="UP000266841"/>
    </source>
</evidence>
<comment type="similarity">
    <text evidence="3 5">Belongs to the inositol monophosphatase superfamily.</text>
</comment>
<comment type="pathway">
    <text evidence="5">Polyol metabolism; myo-inositol biosynthesis; myo-inositol from D-glucose 6-phosphate: step 2/2.</text>
</comment>
<dbReference type="GO" id="GO:0006021">
    <property type="term" value="P:inositol biosynthetic process"/>
    <property type="evidence" value="ECO:0007669"/>
    <property type="project" value="UniProtKB-UniPathway"/>
</dbReference>
<feature type="chain" id="PRO_5003836273" description="Inositol-1-monophosphatase" evidence="6">
    <location>
        <begin position="24"/>
        <end position="354"/>
    </location>
</feature>
<evidence type="ECO:0000256" key="1">
    <source>
        <dbReference type="ARBA" id="ARBA00001033"/>
    </source>
</evidence>
<dbReference type="GO" id="GO:0046872">
    <property type="term" value="F:metal ion binding"/>
    <property type="evidence" value="ECO:0007669"/>
    <property type="project" value="UniProtKB-KW"/>
</dbReference>
<name>K0RFR6_THAOC</name>
<feature type="binding site" evidence="4">
    <location>
        <position position="125"/>
    </location>
    <ligand>
        <name>Mg(2+)</name>
        <dbReference type="ChEBI" id="CHEBI:18420"/>
        <label>1</label>
        <note>catalytic</note>
    </ligand>
</feature>
<dbReference type="SUPFAM" id="SSF56655">
    <property type="entry name" value="Carbohydrate phosphatase"/>
    <property type="match status" value="1"/>
</dbReference>
<evidence type="ECO:0000256" key="6">
    <source>
        <dbReference type="SAM" id="SignalP"/>
    </source>
</evidence>
<dbReference type="GO" id="GO:0008934">
    <property type="term" value="F:inositol monophosphate 1-phosphatase activity"/>
    <property type="evidence" value="ECO:0007669"/>
    <property type="project" value="InterPro"/>
</dbReference>
<dbReference type="AlphaFoldDB" id="K0RFR6"/>
<reference evidence="7 8" key="1">
    <citation type="journal article" date="2012" name="Genome Biol.">
        <title>Genome and low-iron response of an oceanic diatom adapted to chronic iron limitation.</title>
        <authorList>
            <person name="Lommer M."/>
            <person name="Specht M."/>
            <person name="Roy A.S."/>
            <person name="Kraemer L."/>
            <person name="Andreson R."/>
            <person name="Gutowska M.A."/>
            <person name="Wolf J."/>
            <person name="Bergner S.V."/>
            <person name="Schilhabel M.B."/>
            <person name="Klostermeier U.C."/>
            <person name="Beiko R.G."/>
            <person name="Rosenstiel P."/>
            <person name="Hippler M."/>
            <person name="Laroche J."/>
        </authorList>
    </citation>
    <scope>NUCLEOTIDE SEQUENCE [LARGE SCALE GENOMIC DNA]</scope>
    <source>
        <strain evidence="7 8">CCMP1005</strain>
    </source>
</reference>
<dbReference type="InterPro" id="IPR000760">
    <property type="entry name" value="Inositol_monophosphatase-like"/>
</dbReference>
<organism evidence="7 8">
    <name type="scientific">Thalassiosira oceanica</name>
    <name type="common">Marine diatom</name>
    <dbReference type="NCBI Taxonomy" id="159749"/>
    <lineage>
        <taxon>Eukaryota</taxon>
        <taxon>Sar</taxon>
        <taxon>Stramenopiles</taxon>
        <taxon>Ochrophyta</taxon>
        <taxon>Bacillariophyta</taxon>
        <taxon>Coscinodiscophyceae</taxon>
        <taxon>Thalassiosirophycidae</taxon>
        <taxon>Thalassiosirales</taxon>
        <taxon>Thalassiosiraceae</taxon>
        <taxon>Thalassiosira</taxon>
    </lineage>
</organism>
<accession>K0RFR6</accession>
<gene>
    <name evidence="7" type="ORF">THAOC_35961</name>
</gene>
<dbReference type="OMA" id="PWDYCAG"/>
<keyword evidence="8" id="KW-1185">Reference proteome</keyword>
<feature type="binding site" evidence="4">
    <location>
        <position position="145"/>
    </location>
    <ligand>
        <name>Mg(2+)</name>
        <dbReference type="ChEBI" id="CHEBI:18420"/>
        <label>1</label>
        <note>catalytic</note>
    </ligand>
</feature>
<dbReference type="Gene3D" id="3.30.540.10">
    <property type="entry name" value="Fructose-1,6-Bisphosphatase, subunit A, domain 1"/>
    <property type="match status" value="1"/>
</dbReference>
<evidence type="ECO:0000256" key="3">
    <source>
        <dbReference type="ARBA" id="ARBA00009759"/>
    </source>
</evidence>
<dbReference type="UniPathway" id="UPA00823">
    <property type="reaction ID" value="UER00788"/>
</dbReference>
<dbReference type="eggNOG" id="KOG2951">
    <property type="taxonomic scope" value="Eukaryota"/>
</dbReference>
<dbReference type="OrthoDB" id="10254945at2759"/>
<feature type="binding site" evidence="4">
    <location>
        <position position="147"/>
    </location>
    <ligand>
        <name>Mg(2+)</name>
        <dbReference type="ChEBI" id="CHEBI:18420"/>
        <label>1</label>
        <note>catalytic</note>
    </ligand>
</feature>
<dbReference type="PANTHER" id="PTHR20854:SF4">
    <property type="entry name" value="INOSITOL-1-MONOPHOSPHATASE-RELATED"/>
    <property type="match status" value="1"/>
</dbReference>
<feature type="binding site" evidence="4">
    <location>
        <position position="155"/>
    </location>
    <ligand>
        <name>Mg(2+)</name>
        <dbReference type="ChEBI" id="CHEBI:18420"/>
        <label>1</label>
        <note>catalytic</note>
    </ligand>
</feature>
<keyword evidence="4 5" id="KW-0479">Metal-binding</keyword>
<sequence>MSSGLKLPLAVLGVACAATTAFAASKRIGRSKSGSNRFDVPPEILSSDCQCKVELVLACRLALAAGTNMEKHYNSKGTAEENIDDLDISTKGNDADFATAIDRLNEALISREIRSTFPTHEIIGEEAVGTGSIPLLTKCPTWIIDPIPAHCYSSDGTTNFASGLPLSCVSIGYCLEGQPYMGVVYSPFTKELYIGVKGVGSFRNGVRLLACVGEKATKQLSGSVVCFEFGYARTEEGVQSMVDAVRRLLKHGVRSTRSLGAGVLDLCYTACGRMDVVYTGLAEEGWKPWDYCAGLVIAMEAGCTMSHLKNCGDEDTDQNGDLCSGYNFNLYSNTMICGVNENLVDQCRRVVLGD</sequence>
<feature type="binding site" evidence="4">
    <location>
        <position position="290"/>
    </location>
    <ligand>
        <name>Mg(2+)</name>
        <dbReference type="ChEBI" id="CHEBI:18420"/>
        <label>1</label>
        <note>catalytic</note>
    </ligand>
</feature>
<keyword evidence="4 5" id="KW-0460">Magnesium</keyword>